<dbReference type="PROSITE" id="PS00409">
    <property type="entry name" value="PROKAR_NTER_METHYL"/>
    <property type="match status" value="1"/>
</dbReference>
<keyword evidence="1" id="KW-1133">Transmembrane helix</keyword>
<feature type="transmembrane region" description="Helical" evidence="1">
    <location>
        <begin position="12"/>
        <end position="33"/>
    </location>
</feature>
<keyword evidence="1" id="KW-0472">Membrane</keyword>
<dbReference type="Pfam" id="PF07963">
    <property type="entry name" value="N_methyl"/>
    <property type="match status" value="1"/>
</dbReference>
<name>A0A6V8MUZ0_9BACT</name>
<organism evidence="2 3">
    <name type="scientific">Geomonas paludis</name>
    <dbReference type="NCBI Taxonomy" id="2740185"/>
    <lineage>
        <taxon>Bacteria</taxon>
        <taxon>Pseudomonadati</taxon>
        <taxon>Thermodesulfobacteriota</taxon>
        <taxon>Desulfuromonadia</taxon>
        <taxon>Geobacterales</taxon>
        <taxon>Geobacteraceae</taxon>
        <taxon>Geomonas</taxon>
    </lineage>
</organism>
<dbReference type="EMBL" id="BLXY01000002">
    <property type="protein sequence ID" value="GFO63910.1"/>
    <property type="molecule type" value="Genomic_DNA"/>
</dbReference>
<dbReference type="AlphaFoldDB" id="A0A6V8MUZ0"/>
<evidence type="ECO:0000313" key="3">
    <source>
        <dbReference type="Proteomes" id="UP000568888"/>
    </source>
</evidence>
<keyword evidence="1" id="KW-0812">Transmembrane</keyword>
<comment type="caution">
    <text evidence="2">The sequence shown here is derived from an EMBL/GenBank/DDBJ whole genome shotgun (WGS) entry which is preliminary data.</text>
</comment>
<dbReference type="InterPro" id="IPR012902">
    <property type="entry name" value="N_methyl_site"/>
</dbReference>
<evidence type="ECO:0000256" key="1">
    <source>
        <dbReference type="SAM" id="Phobius"/>
    </source>
</evidence>
<evidence type="ECO:0000313" key="2">
    <source>
        <dbReference type="EMBL" id="GFO63910.1"/>
    </source>
</evidence>
<accession>A0A6V8MUZ0</accession>
<proteinExistence type="predicted"/>
<dbReference type="NCBIfam" id="TIGR02532">
    <property type="entry name" value="IV_pilin_GFxxxE"/>
    <property type="match status" value="1"/>
</dbReference>
<dbReference type="RefSeq" id="WP_183346732.1">
    <property type="nucleotide sequence ID" value="NZ_BLXY01000002.1"/>
</dbReference>
<protein>
    <recommendedName>
        <fullName evidence="4">Pilus assembly protein PilV</fullName>
    </recommendedName>
</protein>
<sequence>MSQPTLIRDNSGFTLVEVLVAVVILAVGMFGVLQSINVSLQYNLKNELRNEGVRVGEKYMADLRGKTFDKLSTSYAPFNEQGKIRSGTKTFVVERASQVLAYDGTQPSTKQLTVTVKWSYRNMSTLNRVVSVVAKP</sequence>
<evidence type="ECO:0008006" key="4">
    <source>
        <dbReference type="Google" id="ProtNLM"/>
    </source>
</evidence>
<gene>
    <name evidence="2" type="ORF">GMPD_18290</name>
</gene>
<reference evidence="3" key="1">
    <citation type="submission" date="2020-06" db="EMBL/GenBank/DDBJ databases">
        <title>Draft genomic sequecing of Geomonas sp. Red736.</title>
        <authorList>
            <person name="Itoh H."/>
            <person name="Xu Z.X."/>
            <person name="Ushijima N."/>
            <person name="Masuda Y."/>
            <person name="Shiratori Y."/>
            <person name="Senoo K."/>
        </authorList>
    </citation>
    <scope>NUCLEOTIDE SEQUENCE [LARGE SCALE GENOMIC DNA]</scope>
    <source>
        <strain evidence="3">Red736</strain>
    </source>
</reference>
<dbReference type="Proteomes" id="UP000568888">
    <property type="component" value="Unassembled WGS sequence"/>
</dbReference>